<accession>A0AAU8K6I7</accession>
<evidence type="ECO:0000313" key="2">
    <source>
        <dbReference type="EMBL" id="XCM82949.1"/>
    </source>
</evidence>
<dbReference type="EMBL" id="CP159872">
    <property type="protein sequence ID" value="XCM82949.1"/>
    <property type="molecule type" value="Genomic_DNA"/>
</dbReference>
<feature type="region of interest" description="Disordered" evidence="1">
    <location>
        <begin position="1"/>
        <end position="94"/>
    </location>
</feature>
<evidence type="ECO:0000256" key="1">
    <source>
        <dbReference type="SAM" id="MobiDB-lite"/>
    </source>
</evidence>
<name>A0AAU8K6I7_9ACTN</name>
<feature type="compositionally biased region" description="Polar residues" evidence="1">
    <location>
        <begin position="47"/>
        <end position="61"/>
    </location>
</feature>
<proteinExistence type="predicted"/>
<reference evidence="2" key="1">
    <citation type="submission" date="2024-06" db="EMBL/GenBank/DDBJ databases">
        <title>The genome sequences of Kitasatospora sp. strain HUAS MG31.</title>
        <authorList>
            <person name="Mo P."/>
        </authorList>
    </citation>
    <scope>NUCLEOTIDE SEQUENCE</scope>
    <source>
        <strain evidence="2">HUAS MG31</strain>
    </source>
</reference>
<dbReference type="AlphaFoldDB" id="A0AAU8K6I7"/>
<organism evidence="2">
    <name type="scientific">Kitasatospora camelliae</name>
    <dbReference type="NCBI Taxonomy" id="3156397"/>
    <lineage>
        <taxon>Bacteria</taxon>
        <taxon>Bacillati</taxon>
        <taxon>Actinomycetota</taxon>
        <taxon>Actinomycetes</taxon>
        <taxon>Kitasatosporales</taxon>
        <taxon>Streptomycetaceae</taxon>
        <taxon>Kitasatospora</taxon>
    </lineage>
</organism>
<gene>
    <name evidence="2" type="ORF">ABWK59_30550</name>
</gene>
<sequence>MSRRPRLWDGLDNPYGPDTTNPQPSRPTPNMGAPYIAPATPKETPTMADTNQGLTGSNYGPNQPLALPRDPFPVNEVLVKDQPAPAPQPKTETK</sequence>
<dbReference type="KEGG" id="kcm:ABWK59_30550"/>
<protein>
    <recommendedName>
        <fullName evidence="3">ATP-grasp target RiPP</fullName>
    </recommendedName>
</protein>
<evidence type="ECO:0008006" key="3">
    <source>
        <dbReference type="Google" id="ProtNLM"/>
    </source>
</evidence>
<dbReference type="RefSeq" id="WP_354643884.1">
    <property type="nucleotide sequence ID" value="NZ_CP159872.1"/>
</dbReference>